<evidence type="ECO:0000313" key="1">
    <source>
        <dbReference type="EMBL" id="EED23510.1"/>
    </source>
</evidence>
<name>B8LZ02_TALSN</name>
<proteinExistence type="predicted"/>
<dbReference type="AlphaFoldDB" id="B8LZ02"/>
<dbReference type="EMBL" id="EQ962652">
    <property type="protein sequence ID" value="EED23510.1"/>
    <property type="molecule type" value="Genomic_DNA"/>
</dbReference>
<keyword evidence="2" id="KW-1185">Reference proteome</keyword>
<protein>
    <submittedName>
        <fullName evidence="1">Uncharacterized protein</fullName>
    </submittedName>
</protein>
<sequence length="142" mass="16176">MNASELLFNMPGPRQILVISLSRYLRGQPLREILDKNWEAYPNELPRFKNVPFDFDGNDIPTALQDLKSTIKACTWDGILIGWCIRGYPERTNLLEEVISVYTKAIRKNDAGTKLMFCTGPDNLADATLRNFPKEAQEVLQS</sequence>
<accession>B8LZ02</accession>
<dbReference type="InParanoid" id="B8LZ02"/>
<dbReference type="OMA" id="SRFTNIG"/>
<dbReference type="RefSeq" id="XP_002340897.1">
    <property type="nucleotide sequence ID" value="XM_002340856.1"/>
</dbReference>
<organism evidence="1 2">
    <name type="scientific">Talaromyces stipitatus (strain ATCC 10500 / CBS 375.48 / QM 6759 / NRRL 1006)</name>
    <name type="common">Penicillium stipitatum</name>
    <dbReference type="NCBI Taxonomy" id="441959"/>
    <lineage>
        <taxon>Eukaryota</taxon>
        <taxon>Fungi</taxon>
        <taxon>Dikarya</taxon>
        <taxon>Ascomycota</taxon>
        <taxon>Pezizomycotina</taxon>
        <taxon>Eurotiomycetes</taxon>
        <taxon>Eurotiomycetidae</taxon>
        <taxon>Eurotiales</taxon>
        <taxon>Trichocomaceae</taxon>
        <taxon>Talaromyces</taxon>
        <taxon>Talaromyces sect. Talaromyces</taxon>
    </lineage>
</organism>
<reference evidence="2" key="1">
    <citation type="journal article" date="2015" name="Genome Announc.">
        <title>Genome sequence of the AIDS-associated pathogen Penicillium marneffei (ATCC18224) and its near taxonomic relative Talaromyces stipitatus (ATCC10500).</title>
        <authorList>
            <person name="Nierman W.C."/>
            <person name="Fedorova-Abrams N.D."/>
            <person name="Andrianopoulos A."/>
        </authorList>
    </citation>
    <scope>NUCLEOTIDE SEQUENCE [LARGE SCALE GENOMIC DNA]</scope>
    <source>
        <strain evidence="2">ATCC 10500 / CBS 375.48 / QM 6759 / NRRL 1006</strain>
    </source>
</reference>
<dbReference type="PhylomeDB" id="B8LZ02"/>
<gene>
    <name evidence="1" type="ORF">TSTA_069310</name>
</gene>
<evidence type="ECO:0000313" key="2">
    <source>
        <dbReference type="Proteomes" id="UP000001745"/>
    </source>
</evidence>
<dbReference type="OrthoDB" id="9986861at2759"/>
<dbReference type="HOGENOM" id="CLU_148785_0_0_1"/>
<dbReference type="eggNOG" id="ENOG502SVP6">
    <property type="taxonomic scope" value="Eukaryota"/>
</dbReference>
<dbReference type="GeneID" id="8103897"/>
<dbReference type="VEuPathDB" id="FungiDB:TSTA_069310"/>
<dbReference type="Proteomes" id="UP000001745">
    <property type="component" value="Unassembled WGS sequence"/>
</dbReference>